<feature type="domain" description="HTH tetR-type" evidence="5">
    <location>
        <begin position="7"/>
        <end position="67"/>
    </location>
</feature>
<dbReference type="FunFam" id="1.10.10.60:FF:000141">
    <property type="entry name" value="TetR family transcriptional regulator"/>
    <property type="match status" value="1"/>
</dbReference>
<dbReference type="Proteomes" id="UP000283063">
    <property type="component" value="Chromosome"/>
</dbReference>
<dbReference type="RefSeq" id="WP_127748116.1">
    <property type="nucleotide sequence ID" value="NZ_CP033219.1"/>
</dbReference>
<name>A0A3T0N0N3_9RHOB</name>
<evidence type="ECO:0000256" key="3">
    <source>
        <dbReference type="ARBA" id="ARBA00023163"/>
    </source>
</evidence>
<proteinExistence type="predicted"/>
<keyword evidence="3" id="KW-0804">Transcription</keyword>
<dbReference type="PANTHER" id="PTHR30055">
    <property type="entry name" value="HTH-TYPE TRANSCRIPTIONAL REGULATOR RUTR"/>
    <property type="match status" value="1"/>
</dbReference>
<reference evidence="6 7" key="1">
    <citation type="submission" date="2018-10" db="EMBL/GenBank/DDBJ databases">
        <title>Parasedimentitalea marina sp. nov., a psychrophilic bacterium isolated from deep seawater of the New Britain Trench.</title>
        <authorList>
            <person name="Cao J."/>
        </authorList>
    </citation>
    <scope>NUCLEOTIDE SEQUENCE [LARGE SCALE GENOMIC DNA]</scope>
    <source>
        <strain evidence="6 7">W43</strain>
    </source>
</reference>
<evidence type="ECO:0000259" key="5">
    <source>
        <dbReference type="PROSITE" id="PS50977"/>
    </source>
</evidence>
<dbReference type="Gene3D" id="1.10.10.60">
    <property type="entry name" value="Homeodomain-like"/>
    <property type="match status" value="1"/>
</dbReference>
<keyword evidence="2 4" id="KW-0238">DNA-binding</keyword>
<dbReference type="KEGG" id="sedi:EBB79_06405"/>
<evidence type="ECO:0000256" key="1">
    <source>
        <dbReference type="ARBA" id="ARBA00023015"/>
    </source>
</evidence>
<gene>
    <name evidence="6" type="ORF">EBB79_06405</name>
</gene>
<sequence length="193" mass="20567">MIKASDDPKQQAILESAWAAFSTYGFRKTSMDDIARGAGMSRPALYLHYRNKEAIFGGLVEAHYGLALDQVALALDTEGTPAERLHAAFEAQGGPAMQAMMDSPHGLELFEAGMSVAGDAIDAGERALRSVYGTWLQREHAAGRVALTGPVDEVARTFCAAMKGIKHTSQDYASYASGMAQLAALFGAALRPQ</sequence>
<dbReference type="PANTHER" id="PTHR30055:SF234">
    <property type="entry name" value="HTH-TYPE TRANSCRIPTIONAL REGULATOR BETI"/>
    <property type="match status" value="1"/>
</dbReference>
<dbReference type="GO" id="GO:0003700">
    <property type="term" value="F:DNA-binding transcription factor activity"/>
    <property type="evidence" value="ECO:0007669"/>
    <property type="project" value="TreeGrafter"/>
</dbReference>
<dbReference type="AlphaFoldDB" id="A0A3T0N0N3"/>
<dbReference type="GO" id="GO:0000976">
    <property type="term" value="F:transcription cis-regulatory region binding"/>
    <property type="evidence" value="ECO:0007669"/>
    <property type="project" value="TreeGrafter"/>
</dbReference>
<dbReference type="SUPFAM" id="SSF46689">
    <property type="entry name" value="Homeodomain-like"/>
    <property type="match status" value="1"/>
</dbReference>
<dbReference type="EMBL" id="CP033219">
    <property type="protein sequence ID" value="AZV77559.1"/>
    <property type="molecule type" value="Genomic_DNA"/>
</dbReference>
<evidence type="ECO:0000313" key="6">
    <source>
        <dbReference type="EMBL" id="AZV77559.1"/>
    </source>
</evidence>
<dbReference type="Pfam" id="PF00440">
    <property type="entry name" value="TetR_N"/>
    <property type="match status" value="1"/>
</dbReference>
<dbReference type="Gene3D" id="1.10.357.10">
    <property type="entry name" value="Tetracycline Repressor, domain 2"/>
    <property type="match status" value="1"/>
</dbReference>
<dbReference type="InterPro" id="IPR001647">
    <property type="entry name" value="HTH_TetR"/>
</dbReference>
<organism evidence="6 7">
    <name type="scientific">Parasedimentitalea marina</name>
    <dbReference type="NCBI Taxonomy" id="2483033"/>
    <lineage>
        <taxon>Bacteria</taxon>
        <taxon>Pseudomonadati</taxon>
        <taxon>Pseudomonadota</taxon>
        <taxon>Alphaproteobacteria</taxon>
        <taxon>Rhodobacterales</taxon>
        <taxon>Paracoccaceae</taxon>
        <taxon>Parasedimentitalea</taxon>
    </lineage>
</organism>
<dbReference type="PROSITE" id="PS50977">
    <property type="entry name" value="HTH_TETR_2"/>
    <property type="match status" value="1"/>
</dbReference>
<dbReference type="OrthoDB" id="9802802at2"/>
<feature type="DNA-binding region" description="H-T-H motif" evidence="4">
    <location>
        <begin position="30"/>
        <end position="49"/>
    </location>
</feature>
<keyword evidence="1" id="KW-0805">Transcription regulation</keyword>
<keyword evidence="7" id="KW-1185">Reference proteome</keyword>
<accession>A0A3T0N0N3</accession>
<protein>
    <submittedName>
        <fullName evidence="6">TetR/AcrR family transcriptional regulator</fullName>
    </submittedName>
</protein>
<dbReference type="InterPro" id="IPR050109">
    <property type="entry name" value="HTH-type_TetR-like_transc_reg"/>
</dbReference>
<evidence type="ECO:0000256" key="2">
    <source>
        <dbReference type="ARBA" id="ARBA00023125"/>
    </source>
</evidence>
<dbReference type="InterPro" id="IPR009057">
    <property type="entry name" value="Homeodomain-like_sf"/>
</dbReference>
<evidence type="ECO:0000256" key="4">
    <source>
        <dbReference type="PROSITE-ProRule" id="PRU00335"/>
    </source>
</evidence>
<dbReference type="PRINTS" id="PR00455">
    <property type="entry name" value="HTHTETR"/>
</dbReference>
<evidence type="ECO:0000313" key="7">
    <source>
        <dbReference type="Proteomes" id="UP000283063"/>
    </source>
</evidence>